<organism evidence="7 8">
    <name type="scientific">Stylonychia lemnae</name>
    <name type="common">Ciliate</name>
    <dbReference type="NCBI Taxonomy" id="5949"/>
    <lineage>
        <taxon>Eukaryota</taxon>
        <taxon>Sar</taxon>
        <taxon>Alveolata</taxon>
        <taxon>Ciliophora</taxon>
        <taxon>Intramacronucleata</taxon>
        <taxon>Spirotrichea</taxon>
        <taxon>Stichotrichia</taxon>
        <taxon>Sporadotrichida</taxon>
        <taxon>Oxytrichidae</taxon>
        <taxon>Stylonychinae</taxon>
        <taxon>Stylonychia</taxon>
    </lineage>
</organism>
<feature type="transmembrane region" description="Helical" evidence="5">
    <location>
        <begin position="205"/>
        <end position="225"/>
    </location>
</feature>
<name>A0A078B979_STYLE</name>
<protein>
    <recommendedName>
        <fullName evidence="6">Amino acid transporter transmembrane domain-containing protein</fullName>
    </recommendedName>
</protein>
<feature type="transmembrane region" description="Helical" evidence="5">
    <location>
        <begin position="356"/>
        <end position="381"/>
    </location>
</feature>
<evidence type="ECO:0000259" key="6">
    <source>
        <dbReference type="Pfam" id="PF01490"/>
    </source>
</evidence>
<evidence type="ECO:0000256" key="3">
    <source>
        <dbReference type="ARBA" id="ARBA00022989"/>
    </source>
</evidence>
<feature type="transmembrane region" description="Helical" evidence="5">
    <location>
        <begin position="133"/>
        <end position="152"/>
    </location>
</feature>
<evidence type="ECO:0000256" key="1">
    <source>
        <dbReference type="ARBA" id="ARBA00004141"/>
    </source>
</evidence>
<reference evidence="7 8" key="1">
    <citation type="submission" date="2014-06" db="EMBL/GenBank/DDBJ databases">
        <authorList>
            <person name="Swart Estienne"/>
        </authorList>
    </citation>
    <scope>NUCLEOTIDE SEQUENCE [LARGE SCALE GENOMIC DNA]</scope>
    <source>
        <strain evidence="7 8">130c</strain>
    </source>
</reference>
<keyword evidence="2 5" id="KW-0812">Transmembrane</keyword>
<feature type="domain" description="Amino acid transporter transmembrane" evidence="6">
    <location>
        <begin position="149"/>
        <end position="412"/>
    </location>
</feature>
<evidence type="ECO:0000256" key="4">
    <source>
        <dbReference type="ARBA" id="ARBA00023136"/>
    </source>
</evidence>
<dbReference type="Proteomes" id="UP000039865">
    <property type="component" value="Unassembled WGS sequence"/>
</dbReference>
<dbReference type="Pfam" id="PF01490">
    <property type="entry name" value="Aa_trans"/>
    <property type="match status" value="1"/>
</dbReference>
<feature type="transmembrane region" description="Helical" evidence="5">
    <location>
        <begin position="331"/>
        <end position="350"/>
    </location>
</feature>
<evidence type="ECO:0000256" key="5">
    <source>
        <dbReference type="SAM" id="Phobius"/>
    </source>
</evidence>
<evidence type="ECO:0000313" key="8">
    <source>
        <dbReference type="Proteomes" id="UP000039865"/>
    </source>
</evidence>
<feature type="transmembrane region" description="Helical" evidence="5">
    <location>
        <begin position="256"/>
        <end position="281"/>
    </location>
</feature>
<feature type="transmembrane region" description="Helical" evidence="5">
    <location>
        <begin position="172"/>
        <end position="193"/>
    </location>
</feature>
<keyword evidence="3 5" id="KW-1133">Transmembrane helix</keyword>
<keyword evidence="8" id="KW-1185">Reference proteome</keyword>
<dbReference type="AlphaFoldDB" id="A0A078B979"/>
<sequence>MDCNLRMKEIKGQLLLSKLATTTTTLSSEMSQRGSSTSQVGLSMKFEDIMVWDSEQNENQLVEIQQQNPQNGSLNLFQTSLAYVSTIIGGGIVSLPYAFMAAGIYVGVLVHITSVFLMLASVWFCLKAKDFLGYEYVAIPFQFTFIYKGTVIQESDQPPVISKHEDFSFEKLMDSFNIVITAYGFVINFFPVYKNLKGRSNTRGFITVIMALFFCFSTYLLFSLMTHRVYGSELKPSIFENIKNDSGIISYTLRSLFSLIFFCNIPFVFFAGKECVLTMILEYRERKVSIKLEKDLERQHLERLLLEVGGMDQEKLQKQQEINEEQIENKLYYPTVILFFLTQCILGFVISDLTIIFGFVSACSEATVSFIFPGLFFIIAAKRSRKIVPLYQSIGALCFSLFGLVFFMISNYFNFLKLLRD</sequence>
<feature type="transmembrane region" description="Helical" evidence="5">
    <location>
        <begin position="393"/>
        <end position="413"/>
    </location>
</feature>
<accession>A0A078B979</accession>
<dbReference type="InterPro" id="IPR013057">
    <property type="entry name" value="AA_transpt_TM"/>
</dbReference>
<comment type="subcellular location">
    <subcellularLocation>
        <location evidence="1">Membrane</location>
        <topology evidence="1">Multi-pass membrane protein</topology>
    </subcellularLocation>
</comment>
<keyword evidence="4 5" id="KW-0472">Membrane</keyword>
<dbReference type="EMBL" id="CCKQ01018807">
    <property type="protein sequence ID" value="CDW90791.1"/>
    <property type="molecule type" value="Genomic_DNA"/>
</dbReference>
<dbReference type="InParanoid" id="A0A078B979"/>
<proteinExistence type="predicted"/>
<evidence type="ECO:0000256" key="2">
    <source>
        <dbReference type="ARBA" id="ARBA00022692"/>
    </source>
</evidence>
<feature type="transmembrane region" description="Helical" evidence="5">
    <location>
        <begin position="105"/>
        <end position="126"/>
    </location>
</feature>
<dbReference type="PANTHER" id="PTHR22950">
    <property type="entry name" value="AMINO ACID TRANSPORTER"/>
    <property type="match status" value="1"/>
</dbReference>
<evidence type="ECO:0000313" key="7">
    <source>
        <dbReference type="EMBL" id="CDW90791.1"/>
    </source>
</evidence>
<dbReference type="GO" id="GO:0016020">
    <property type="term" value="C:membrane"/>
    <property type="evidence" value="ECO:0007669"/>
    <property type="project" value="UniProtKB-SubCell"/>
</dbReference>
<dbReference type="OrthoDB" id="292816at2759"/>
<dbReference type="GO" id="GO:0015179">
    <property type="term" value="F:L-amino acid transmembrane transporter activity"/>
    <property type="evidence" value="ECO:0007669"/>
    <property type="project" value="TreeGrafter"/>
</dbReference>
<gene>
    <name evidence="7" type="primary">Contig15374.g16387</name>
    <name evidence="7" type="ORF">STYLEM_19938</name>
</gene>
<feature type="transmembrane region" description="Helical" evidence="5">
    <location>
        <begin position="81"/>
        <end position="99"/>
    </location>
</feature>